<reference evidence="2 3" key="1">
    <citation type="submission" date="2018-06" db="EMBL/GenBank/DDBJ databases">
        <authorList>
            <consortium name="Pathogen Informatics"/>
            <person name="Doyle S."/>
        </authorList>
    </citation>
    <scope>NUCLEOTIDE SEQUENCE [LARGE SCALE GENOMIC DNA]</scope>
    <source>
        <strain evidence="2 3">NCTC10684</strain>
    </source>
</reference>
<dbReference type="CDD" id="cd00761">
    <property type="entry name" value="Glyco_tranf_GTA_type"/>
    <property type="match status" value="1"/>
</dbReference>
<protein>
    <submittedName>
        <fullName evidence="2">Mycofactocin system glycosyltransferase</fullName>
    </submittedName>
</protein>
<sequence length="302" mass="33287">MSSQPESAPELATIVIGYRAPAEIVGAVRSLSGQSVATEILVVNSGGGDVGALLRRNGLDVPFVEFEERLYVGAARNRGIERTRAPYVAFLADDCRAAPGWVERRLARHKAGAPVVASAVINSKPQNLVACAAHLSLFMRRLPGLPEEQAIRYGASFERGLFRGHGLYDETMATGEDSEFLQRLPAELKPAWDGDIRTVHLNETRILRLLVDQYQRGTNYGREMHRLSGKPLRKIARDVLRQHRPARQLAMAGLSGDELIQTLRAMPILRLSLFAKAAGVLMAADNRDRSVVAPLSRHETRR</sequence>
<evidence type="ECO:0000313" key="2">
    <source>
        <dbReference type="EMBL" id="SUU89434.1"/>
    </source>
</evidence>
<dbReference type="AlphaFoldDB" id="A0A380WMM1"/>
<dbReference type="RefSeq" id="WP_115731604.1">
    <property type="nucleotide sequence ID" value="NZ_BAAAVY010000002.1"/>
</dbReference>
<evidence type="ECO:0000259" key="1">
    <source>
        <dbReference type="Pfam" id="PF00535"/>
    </source>
</evidence>
<dbReference type="Gene3D" id="3.90.550.10">
    <property type="entry name" value="Spore Coat Polysaccharide Biosynthesis Protein SpsA, Chain A"/>
    <property type="match status" value="1"/>
</dbReference>
<dbReference type="SUPFAM" id="SSF53448">
    <property type="entry name" value="Nucleotide-diphospho-sugar transferases"/>
    <property type="match status" value="1"/>
</dbReference>
<dbReference type="InterPro" id="IPR001173">
    <property type="entry name" value="Glyco_trans_2-like"/>
</dbReference>
<name>A0A380WMM1_AMIAI</name>
<dbReference type="Pfam" id="PF00535">
    <property type="entry name" value="Glycos_transf_2"/>
    <property type="match status" value="1"/>
</dbReference>
<feature type="domain" description="Glycosyltransferase 2-like" evidence="1">
    <location>
        <begin position="14"/>
        <end position="129"/>
    </location>
</feature>
<dbReference type="GO" id="GO:0016740">
    <property type="term" value="F:transferase activity"/>
    <property type="evidence" value="ECO:0007669"/>
    <property type="project" value="UniProtKB-KW"/>
</dbReference>
<dbReference type="Proteomes" id="UP000254701">
    <property type="component" value="Unassembled WGS sequence"/>
</dbReference>
<proteinExistence type="predicted"/>
<dbReference type="OrthoDB" id="3180470at2"/>
<gene>
    <name evidence="2" type="ORF">NCTC10684_02674</name>
</gene>
<dbReference type="InterPro" id="IPR029044">
    <property type="entry name" value="Nucleotide-diphossugar_trans"/>
</dbReference>
<dbReference type="EMBL" id="UFSM01000001">
    <property type="protein sequence ID" value="SUU89434.1"/>
    <property type="molecule type" value="Genomic_DNA"/>
</dbReference>
<keyword evidence="2" id="KW-0808">Transferase</keyword>
<organism evidence="2 3">
    <name type="scientific">Aminobacter aminovorans</name>
    <name type="common">Chelatobacter heintzii</name>
    <dbReference type="NCBI Taxonomy" id="83263"/>
    <lineage>
        <taxon>Bacteria</taxon>
        <taxon>Pseudomonadati</taxon>
        <taxon>Pseudomonadota</taxon>
        <taxon>Alphaproteobacteria</taxon>
        <taxon>Hyphomicrobiales</taxon>
        <taxon>Phyllobacteriaceae</taxon>
        <taxon>Aminobacter</taxon>
    </lineage>
</organism>
<accession>A0A380WMM1</accession>
<evidence type="ECO:0000313" key="3">
    <source>
        <dbReference type="Proteomes" id="UP000254701"/>
    </source>
</evidence>